<organism evidence="6 7">
    <name type="scientific">Polyangium mundeleinium</name>
    <dbReference type="NCBI Taxonomy" id="2995306"/>
    <lineage>
        <taxon>Bacteria</taxon>
        <taxon>Pseudomonadati</taxon>
        <taxon>Myxococcota</taxon>
        <taxon>Polyangia</taxon>
        <taxon>Polyangiales</taxon>
        <taxon>Polyangiaceae</taxon>
        <taxon>Polyangium</taxon>
    </lineage>
</organism>
<proteinExistence type="predicted"/>
<dbReference type="Proteomes" id="UP001221411">
    <property type="component" value="Unassembled WGS sequence"/>
</dbReference>
<comment type="caution">
    <text evidence="6">The sequence shown here is derived from an EMBL/GenBank/DDBJ whole genome shotgun (WGS) entry which is preliminary data.</text>
</comment>
<sequence length="142" mass="14978">MNDKARTIGYWVATGLLGFAFAAGGLGDLSRSPEVMEGMTHLGYPAYFATILGVWKVLGAVALLVPRFPRLKEWAYAGIIFDLTGAAVSHAASGDPTGKVITPLVLVAIAAASWALRPESRKLASEPKREAEARIAKPALAT</sequence>
<evidence type="ECO:0000313" key="7">
    <source>
        <dbReference type="Proteomes" id="UP001221411"/>
    </source>
</evidence>
<evidence type="ECO:0000256" key="5">
    <source>
        <dbReference type="SAM" id="Phobius"/>
    </source>
</evidence>
<keyword evidence="3 5" id="KW-1133">Transmembrane helix</keyword>
<evidence type="ECO:0000256" key="3">
    <source>
        <dbReference type="ARBA" id="ARBA00022989"/>
    </source>
</evidence>
<evidence type="ECO:0000313" key="6">
    <source>
        <dbReference type="EMBL" id="MDC0740630.1"/>
    </source>
</evidence>
<name>A0ABT5EFN8_9BACT</name>
<evidence type="ECO:0000256" key="2">
    <source>
        <dbReference type="ARBA" id="ARBA00022692"/>
    </source>
</evidence>
<dbReference type="InterPro" id="IPR016944">
    <property type="entry name" value="UCP030066"/>
</dbReference>
<feature type="transmembrane region" description="Helical" evidence="5">
    <location>
        <begin position="7"/>
        <end position="26"/>
    </location>
</feature>
<keyword evidence="7" id="KW-1185">Reference proteome</keyword>
<protein>
    <submittedName>
        <fullName evidence="6">DoxX family protein</fullName>
    </submittedName>
</protein>
<reference evidence="6 7" key="1">
    <citation type="submission" date="2022-11" db="EMBL/GenBank/DDBJ databases">
        <title>Minimal conservation of predation-associated metabolite biosynthetic gene clusters underscores biosynthetic potential of Myxococcota including descriptions for ten novel species: Archangium lansinium sp. nov., Myxococcus landrumus sp. nov., Nannocystis bai.</title>
        <authorList>
            <person name="Ahearne A."/>
            <person name="Stevens C."/>
            <person name="Dowd S."/>
        </authorList>
    </citation>
    <scope>NUCLEOTIDE SEQUENCE [LARGE SCALE GENOMIC DNA]</scope>
    <source>
        <strain evidence="6 7">RJM3</strain>
    </source>
</reference>
<keyword evidence="2 5" id="KW-0812">Transmembrane</keyword>
<accession>A0ABT5EFN8</accession>
<feature type="transmembrane region" description="Helical" evidence="5">
    <location>
        <begin position="46"/>
        <end position="65"/>
    </location>
</feature>
<dbReference type="RefSeq" id="WP_271915830.1">
    <property type="nucleotide sequence ID" value="NZ_JAQNDO010000001.1"/>
</dbReference>
<evidence type="ECO:0000256" key="4">
    <source>
        <dbReference type="ARBA" id="ARBA00023136"/>
    </source>
</evidence>
<keyword evidence="4 5" id="KW-0472">Membrane</keyword>
<dbReference type="PIRSF" id="PIRSF030066">
    <property type="entry name" value="UCP030066"/>
    <property type="match status" value="1"/>
</dbReference>
<dbReference type="Pfam" id="PF13564">
    <property type="entry name" value="DoxX_2"/>
    <property type="match status" value="1"/>
</dbReference>
<comment type="subcellular location">
    <subcellularLocation>
        <location evidence="1">Membrane</location>
        <topology evidence="1">Multi-pass membrane protein</topology>
    </subcellularLocation>
</comment>
<dbReference type="EMBL" id="JAQNDO010000001">
    <property type="protein sequence ID" value="MDC0740630.1"/>
    <property type="molecule type" value="Genomic_DNA"/>
</dbReference>
<dbReference type="InterPro" id="IPR032808">
    <property type="entry name" value="DoxX"/>
</dbReference>
<gene>
    <name evidence="6" type="ORF">POL67_04685</name>
</gene>
<evidence type="ECO:0000256" key="1">
    <source>
        <dbReference type="ARBA" id="ARBA00004141"/>
    </source>
</evidence>